<proteinExistence type="predicted"/>
<feature type="compositionally biased region" description="Pro residues" evidence="1">
    <location>
        <begin position="669"/>
        <end position="678"/>
    </location>
</feature>
<evidence type="ECO:0000313" key="2">
    <source>
        <dbReference type="EMBL" id="AFU90037.1"/>
    </source>
</evidence>
<organism evidence="2 3">
    <name type="scientific">Abalone herpesvirus (isolate Abalone/Australia/Victoria/2009)</name>
    <name type="common">AbHV</name>
    <dbReference type="NCBI Taxonomy" id="1241371"/>
    <lineage>
        <taxon>Viruses</taxon>
        <taxon>Duplodnaviria</taxon>
        <taxon>Heunggongvirae</taxon>
        <taxon>Peploviricota</taxon>
        <taxon>Herviviricetes</taxon>
        <taxon>Herpesvirales</taxon>
        <taxon>Malacoherpesviridae</taxon>
        <taxon>Aurivirus</taxon>
        <taxon>Aurivirus haliotidmalaco1</taxon>
    </lineage>
</organism>
<sequence>MSSYVPNAGTPHTIDGFTQVETGKTKVTVKDLVFQLRPEDMDDDPNLDNFSEHVVNFFPKKLFSHYVTQCGVVVIMHRHDATKISLNSGMYTLKKNLRLKRTPLRVLGKKPVGDNIMKGIILTSTTVIYNTFPKIYVDSLKSEIQQQIRKRARNARLNDTVNNLDSTDLENGEFTVEEVARAHASSRVLERHSREKAKLSLPHPKTKILEFGLRERKSDFAELTLVPGTQTFIDLMNILVMHKKHHLWIYSVVGNYGKSYAMEDLCNTTCAQFVRDFRNATDLIPGVKVLIYDDLERNQLSFTDLKRITSDSSGGSINCKTFGASYAIENGTSLIVTSNKSPYEVYAKQNGRISEDMAALLDLRFHTFRLDDRGTVENDRRTYVEKMYNLFDWRGKIGDGLKFFIKDYPEDTRRDSKFLLKATTTAIDLMKNKCSTTTVTEDNLVDLLTAEVGKQYEMQFRLALNKLAEKRDFNLRDAAYVPIKSKYKYDQALTEAMHTIHLSFDGDCGNKDRNMVCEAIDEILEARTLPLQVVNEMERVKVLYKAGEKPDTELMRAQHRHKVLEEIDTPDSIEELMSDNKDADFFAKKTEKMIQTVLKEVDDVQSYKDKIQTILSQVLSVSTTTDVPDVKTEQEKELEDLMTKEYDDQLITETNILPETKIAIVQPIYQPPTTPPPTTTSRKRSRCDTSSDEDEPVCPPPKKVCLEEEEEEEEEEDGFTEVPTIDEYLAMCDAKTFNRRE</sequence>
<dbReference type="KEGG" id="vg:13853646"/>
<name>K4K8G6_ABHV</name>
<feature type="region of interest" description="Disordered" evidence="1">
    <location>
        <begin position="668"/>
        <end position="722"/>
    </location>
</feature>
<gene>
    <name evidence="2" type="ORF">AbHV_ORF27</name>
</gene>
<dbReference type="GeneID" id="13853646"/>
<evidence type="ECO:0000256" key="1">
    <source>
        <dbReference type="SAM" id="MobiDB-lite"/>
    </source>
</evidence>
<evidence type="ECO:0000313" key="3">
    <source>
        <dbReference type="Proteomes" id="UP000029777"/>
    </source>
</evidence>
<dbReference type="Proteomes" id="UP000029777">
    <property type="component" value="Segment"/>
</dbReference>
<organismHost>
    <name type="scientific">Haliotidae</name>
    <name type="common">abalones</name>
    <dbReference type="NCBI Taxonomy" id="6451"/>
</organismHost>
<protein>
    <submittedName>
        <fullName evidence="2">Uncharacterized protein</fullName>
    </submittedName>
</protein>
<dbReference type="RefSeq" id="YP_006908677.1">
    <property type="nucleotide sequence ID" value="NC_018874.1"/>
</dbReference>
<reference evidence="2 3" key="1">
    <citation type="submission" date="2012-08" db="EMBL/GenBank/DDBJ databases">
        <title>Abalone herpesvirus genome reveals unexpected ancestry.</title>
        <authorList>
            <person name="Savin K.W."/>
            <person name="Fegan M."/>
            <person name="Powney R."/>
            <person name="Savage D."/>
            <person name="Wong F."/>
            <person name="Sawbridge T."/>
            <person name="Helsham J."/>
            <person name="Vardy M."/>
            <person name="Cogan N."/>
            <person name="Mohammad I."/>
            <person name="Cocks B.G."/>
            <person name="Warner S."/>
        </authorList>
    </citation>
    <scope>NUCLEOTIDE SEQUENCE [LARGE SCALE GENOMIC DNA]</scope>
    <source>
        <strain evidence="3">Isolate Abalone/Australia/Victoria/2009</strain>
    </source>
</reference>
<feature type="compositionally biased region" description="Acidic residues" evidence="1">
    <location>
        <begin position="707"/>
        <end position="719"/>
    </location>
</feature>
<accession>K4K8G6</accession>
<dbReference type="EMBL" id="JX453331">
    <property type="protein sequence ID" value="AFU90037.1"/>
    <property type="molecule type" value="Genomic_DNA"/>
</dbReference>
<keyword evidence="3" id="KW-1185">Reference proteome</keyword>